<dbReference type="Gramene" id="ONI06880">
    <property type="protein sequence ID" value="ONI06880"/>
    <property type="gene ID" value="PRUPE_5G086800"/>
</dbReference>
<feature type="transmembrane region" description="Helical" evidence="1">
    <location>
        <begin position="12"/>
        <end position="30"/>
    </location>
</feature>
<name>A0A251P757_PRUPE</name>
<reference evidence="2 3" key="1">
    <citation type="journal article" date="2013" name="Nat. Genet.">
        <title>The high-quality draft genome of peach (Prunus persica) identifies unique patterns of genetic diversity, domestication and genome evolution.</title>
        <authorList>
            <consortium name="International Peach Genome Initiative"/>
            <person name="Verde I."/>
            <person name="Abbott A.G."/>
            <person name="Scalabrin S."/>
            <person name="Jung S."/>
            <person name="Shu S."/>
            <person name="Marroni F."/>
            <person name="Zhebentyayeva T."/>
            <person name="Dettori M.T."/>
            <person name="Grimwood J."/>
            <person name="Cattonaro F."/>
            <person name="Zuccolo A."/>
            <person name="Rossini L."/>
            <person name="Jenkins J."/>
            <person name="Vendramin E."/>
            <person name="Meisel L.A."/>
            <person name="Decroocq V."/>
            <person name="Sosinski B."/>
            <person name="Prochnik S."/>
            <person name="Mitros T."/>
            <person name="Policriti A."/>
            <person name="Cipriani G."/>
            <person name="Dondini L."/>
            <person name="Ficklin S."/>
            <person name="Goodstein D.M."/>
            <person name="Xuan P."/>
            <person name="Del Fabbro C."/>
            <person name="Aramini V."/>
            <person name="Copetti D."/>
            <person name="Gonzalez S."/>
            <person name="Horner D.S."/>
            <person name="Falchi R."/>
            <person name="Lucas S."/>
            <person name="Mica E."/>
            <person name="Maldonado J."/>
            <person name="Lazzari B."/>
            <person name="Bielenberg D."/>
            <person name="Pirona R."/>
            <person name="Miculan M."/>
            <person name="Barakat A."/>
            <person name="Testolin R."/>
            <person name="Stella A."/>
            <person name="Tartarini S."/>
            <person name="Tonutti P."/>
            <person name="Arus P."/>
            <person name="Orellana A."/>
            <person name="Wells C."/>
            <person name="Main D."/>
            <person name="Vizzotto G."/>
            <person name="Silva H."/>
            <person name="Salamini F."/>
            <person name="Schmutz J."/>
            <person name="Morgante M."/>
            <person name="Rokhsar D.S."/>
        </authorList>
    </citation>
    <scope>NUCLEOTIDE SEQUENCE [LARGE SCALE GENOMIC DNA]</scope>
    <source>
        <strain evidence="3">cv. Nemared</strain>
    </source>
</reference>
<dbReference type="AlphaFoldDB" id="A0A251P757"/>
<gene>
    <name evidence="2" type="ORF">PRUPE_5G086800</name>
</gene>
<feature type="transmembrane region" description="Helical" evidence="1">
    <location>
        <begin position="36"/>
        <end position="55"/>
    </location>
</feature>
<evidence type="ECO:0000313" key="2">
    <source>
        <dbReference type="EMBL" id="ONI06880.1"/>
    </source>
</evidence>
<proteinExistence type="predicted"/>
<organism evidence="2 3">
    <name type="scientific">Prunus persica</name>
    <name type="common">Peach</name>
    <name type="synonym">Amygdalus persica</name>
    <dbReference type="NCBI Taxonomy" id="3760"/>
    <lineage>
        <taxon>Eukaryota</taxon>
        <taxon>Viridiplantae</taxon>
        <taxon>Streptophyta</taxon>
        <taxon>Embryophyta</taxon>
        <taxon>Tracheophyta</taxon>
        <taxon>Spermatophyta</taxon>
        <taxon>Magnoliopsida</taxon>
        <taxon>eudicotyledons</taxon>
        <taxon>Gunneridae</taxon>
        <taxon>Pentapetalae</taxon>
        <taxon>rosids</taxon>
        <taxon>fabids</taxon>
        <taxon>Rosales</taxon>
        <taxon>Rosaceae</taxon>
        <taxon>Amygdaloideae</taxon>
        <taxon>Amygdaleae</taxon>
        <taxon>Prunus</taxon>
    </lineage>
</organism>
<keyword evidence="1" id="KW-0812">Transmembrane</keyword>
<sequence length="68" mass="7453">MSSLRGSLSRVVIPCTFFGFLAPTFLLSSLNKLSCLGSWYSLMIVAMVLFLYLELTSGGGLKVQLFRA</sequence>
<dbReference type="EMBL" id="CM007655">
    <property type="protein sequence ID" value="ONI06880.1"/>
    <property type="molecule type" value="Genomic_DNA"/>
</dbReference>
<evidence type="ECO:0000256" key="1">
    <source>
        <dbReference type="SAM" id="Phobius"/>
    </source>
</evidence>
<keyword evidence="1" id="KW-1133">Transmembrane helix</keyword>
<keyword evidence="3" id="KW-1185">Reference proteome</keyword>
<evidence type="ECO:0000313" key="3">
    <source>
        <dbReference type="Proteomes" id="UP000006882"/>
    </source>
</evidence>
<accession>A0A251P757</accession>
<keyword evidence="1" id="KW-0472">Membrane</keyword>
<protein>
    <submittedName>
        <fullName evidence="2">Uncharacterized protein</fullName>
    </submittedName>
</protein>
<dbReference type="Proteomes" id="UP000006882">
    <property type="component" value="Chromosome G5"/>
</dbReference>